<evidence type="ECO:0000256" key="1">
    <source>
        <dbReference type="ARBA" id="ARBA00009437"/>
    </source>
</evidence>
<evidence type="ECO:0000313" key="6">
    <source>
        <dbReference type="EMBL" id="MDR7085018.1"/>
    </source>
</evidence>
<name>A0ABU1UIN0_9MICC</name>
<dbReference type="InterPro" id="IPR005119">
    <property type="entry name" value="LysR_subst-bd"/>
</dbReference>
<proteinExistence type="inferred from homology"/>
<dbReference type="GO" id="GO:0003677">
    <property type="term" value="F:DNA binding"/>
    <property type="evidence" value="ECO:0007669"/>
    <property type="project" value="UniProtKB-KW"/>
</dbReference>
<evidence type="ECO:0000313" key="7">
    <source>
        <dbReference type="Proteomes" id="UP001252243"/>
    </source>
</evidence>
<dbReference type="SUPFAM" id="SSF53850">
    <property type="entry name" value="Periplasmic binding protein-like II"/>
    <property type="match status" value="1"/>
</dbReference>
<keyword evidence="2" id="KW-0805">Transcription regulation</keyword>
<reference evidence="6 7" key="1">
    <citation type="submission" date="2023-07" db="EMBL/GenBank/DDBJ databases">
        <title>Sorghum-associated microbial communities from plants grown in Nebraska, USA.</title>
        <authorList>
            <person name="Schachtman D."/>
        </authorList>
    </citation>
    <scope>NUCLEOTIDE SEQUENCE [LARGE SCALE GENOMIC DNA]</scope>
    <source>
        <strain evidence="6 7">BE167</strain>
    </source>
</reference>
<keyword evidence="7" id="KW-1185">Reference proteome</keyword>
<sequence length="73" mass="7874">MGFVSSASYTAIPEAVRLFRELQPGIDLVLRPLTTGEQVEGLLEGELDLGLIRDPEPTPGLVLEPLLTEELAS</sequence>
<organism evidence="6 7">
    <name type="scientific">Arthrobacter ginsengisoli</name>
    <dbReference type="NCBI Taxonomy" id="1356565"/>
    <lineage>
        <taxon>Bacteria</taxon>
        <taxon>Bacillati</taxon>
        <taxon>Actinomycetota</taxon>
        <taxon>Actinomycetes</taxon>
        <taxon>Micrococcales</taxon>
        <taxon>Micrococcaceae</taxon>
        <taxon>Arthrobacter</taxon>
    </lineage>
</organism>
<dbReference type="Gene3D" id="3.40.190.10">
    <property type="entry name" value="Periplasmic binding protein-like II"/>
    <property type="match status" value="1"/>
</dbReference>
<comment type="similarity">
    <text evidence="1">Belongs to the LysR transcriptional regulatory family.</text>
</comment>
<evidence type="ECO:0000256" key="2">
    <source>
        <dbReference type="ARBA" id="ARBA00023015"/>
    </source>
</evidence>
<evidence type="ECO:0000256" key="3">
    <source>
        <dbReference type="ARBA" id="ARBA00023125"/>
    </source>
</evidence>
<keyword evidence="4" id="KW-0804">Transcription</keyword>
<protein>
    <submittedName>
        <fullName evidence="6">DNA-binding transcriptional LysR family regulator</fullName>
    </submittedName>
</protein>
<evidence type="ECO:0000256" key="4">
    <source>
        <dbReference type="ARBA" id="ARBA00023163"/>
    </source>
</evidence>
<comment type="caution">
    <text evidence="6">The sequence shown here is derived from an EMBL/GenBank/DDBJ whole genome shotgun (WGS) entry which is preliminary data.</text>
</comment>
<dbReference type="Proteomes" id="UP001252243">
    <property type="component" value="Unassembled WGS sequence"/>
</dbReference>
<dbReference type="PANTHER" id="PTHR30346">
    <property type="entry name" value="TRANSCRIPTIONAL DUAL REGULATOR HCAR-RELATED"/>
    <property type="match status" value="1"/>
</dbReference>
<gene>
    <name evidence="6" type="ORF">J2X01_004338</name>
</gene>
<dbReference type="EMBL" id="JAVDVQ010000042">
    <property type="protein sequence ID" value="MDR7085018.1"/>
    <property type="molecule type" value="Genomic_DNA"/>
</dbReference>
<keyword evidence="3 6" id="KW-0238">DNA-binding</keyword>
<feature type="domain" description="LysR substrate-binding" evidence="5">
    <location>
        <begin position="1"/>
        <end position="71"/>
    </location>
</feature>
<dbReference type="Pfam" id="PF03466">
    <property type="entry name" value="LysR_substrate"/>
    <property type="match status" value="1"/>
</dbReference>
<dbReference type="PANTHER" id="PTHR30346:SF28">
    <property type="entry name" value="HTH-TYPE TRANSCRIPTIONAL REGULATOR CYNR"/>
    <property type="match status" value="1"/>
</dbReference>
<dbReference type="RefSeq" id="WP_374725012.1">
    <property type="nucleotide sequence ID" value="NZ_JAVDVQ010000042.1"/>
</dbReference>
<evidence type="ECO:0000259" key="5">
    <source>
        <dbReference type="Pfam" id="PF03466"/>
    </source>
</evidence>
<accession>A0ABU1UIN0</accession>